<gene>
    <name evidence="4" type="ORF">PSNMU_V1.4_AUG-EV-PASAV3_0074660</name>
</gene>
<evidence type="ECO:0000313" key="5">
    <source>
        <dbReference type="Proteomes" id="UP000291116"/>
    </source>
</evidence>
<evidence type="ECO:0000313" key="4">
    <source>
        <dbReference type="EMBL" id="VEU40625.1"/>
    </source>
</evidence>
<feature type="compositionally biased region" description="Pro residues" evidence="2">
    <location>
        <begin position="580"/>
        <end position="604"/>
    </location>
</feature>
<organism evidence="4 5">
    <name type="scientific">Pseudo-nitzschia multistriata</name>
    <dbReference type="NCBI Taxonomy" id="183589"/>
    <lineage>
        <taxon>Eukaryota</taxon>
        <taxon>Sar</taxon>
        <taxon>Stramenopiles</taxon>
        <taxon>Ochrophyta</taxon>
        <taxon>Bacillariophyta</taxon>
        <taxon>Bacillariophyceae</taxon>
        <taxon>Bacillariophycidae</taxon>
        <taxon>Bacillariales</taxon>
        <taxon>Bacillariaceae</taxon>
        <taxon>Pseudo-nitzschia</taxon>
    </lineage>
</organism>
<dbReference type="Proteomes" id="UP000291116">
    <property type="component" value="Unassembled WGS sequence"/>
</dbReference>
<evidence type="ECO:0000256" key="3">
    <source>
        <dbReference type="SAM" id="Phobius"/>
    </source>
</evidence>
<dbReference type="EMBL" id="CAACVS010000292">
    <property type="protein sequence ID" value="VEU40625.1"/>
    <property type="molecule type" value="Genomic_DNA"/>
</dbReference>
<feature type="region of interest" description="Disordered" evidence="2">
    <location>
        <begin position="548"/>
        <end position="706"/>
    </location>
</feature>
<name>A0A448ZF15_9STRA</name>
<feature type="coiled-coil region" evidence="1">
    <location>
        <begin position="506"/>
        <end position="533"/>
    </location>
</feature>
<proteinExistence type="predicted"/>
<keyword evidence="3" id="KW-1133">Transmembrane helix</keyword>
<feature type="compositionally biased region" description="Pro residues" evidence="2">
    <location>
        <begin position="636"/>
        <end position="649"/>
    </location>
</feature>
<evidence type="ECO:0000256" key="1">
    <source>
        <dbReference type="SAM" id="Coils"/>
    </source>
</evidence>
<dbReference type="OrthoDB" id="48379at2759"/>
<keyword evidence="1" id="KW-0175">Coiled coil</keyword>
<protein>
    <recommendedName>
        <fullName evidence="6">Sulfotransferase domain-containing protein</fullName>
    </recommendedName>
</protein>
<feature type="transmembrane region" description="Helical" evidence="3">
    <location>
        <begin position="48"/>
        <end position="72"/>
    </location>
</feature>
<sequence>MIIVRSNARASKNTTGGVSVAVIGRASKNTAGNVSVAMMGRGQKKWRFSSTIAMGFLMIGLSFNLYITFFIAKHQRASSNWKGTPSYYDSKVITSMMGKTSTTEVTLYCKQQQKLPNQRRLQKPKAIVHVGPHKTGSTTLQTNARFLQPMDHYLVPELPVFYNKHSVGEAKNTAHLASCMNPNRRSESHLLCTPDIENSVLAAFEIFLHEAHCQSKNILLLSEEFDRQKTDIARLKSLLEPRFDVEIVVNYRPYHTWIASLHNELFKTAAKQGIKDGITEPYPTIVEWVKFSETMSYWEKHHTASVYKRFKEHFSTVKVIDMNHLKTTGVSLEEAFYCNEIPNAPITCEKIRNVTATKSKKKRRQNQSESLTVYDLIGQIRQKKYFRKITPPIIEIIQNQTAKLLSLEQELPPQDRISLVPRSCLHTIHLDALLALSIQKETELNEELEKFRQRSNYGFHFDPPTVDELSEALTEDFFESAHELFCPVNSVLVLKRWETEKWFQMLLLQEENRKEQARLIAEKERERKEATQKMDWKSILKKAVAAQPFASTQEEVQQNGVPLKESYPKSGLPAHILPEIPIPKLGPPKAPQNPLPKAPQPKAPIPRLGQPKAQVPQPKKPPIPEFGQPKAQIPQPKNPLPEAPRPKAPIPRLGQPKAQVPQPKNPPIPEFGQPKAQIPQPKNKNPIPEAPQPKAPIPKLGQPKAE</sequence>
<dbReference type="AlphaFoldDB" id="A0A448ZF15"/>
<evidence type="ECO:0008006" key="6">
    <source>
        <dbReference type="Google" id="ProtNLM"/>
    </source>
</evidence>
<evidence type="ECO:0000256" key="2">
    <source>
        <dbReference type="SAM" id="MobiDB-lite"/>
    </source>
</evidence>
<accession>A0A448ZF15</accession>
<keyword evidence="3" id="KW-0472">Membrane</keyword>
<keyword evidence="3" id="KW-0812">Transmembrane</keyword>
<reference evidence="4 5" key="1">
    <citation type="submission" date="2019-01" db="EMBL/GenBank/DDBJ databases">
        <authorList>
            <person name="Ferrante I. M."/>
        </authorList>
    </citation>
    <scope>NUCLEOTIDE SEQUENCE [LARGE SCALE GENOMIC DNA]</scope>
    <source>
        <strain evidence="4 5">B856</strain>
    </source>
</reference>
<feature type="compositionally biased region" description="Polar residues" evidence="2">
    <location>
        <begin position="549"/>
        <end position="560"/>
    </location>
</feature>
<keyword evidence="5" id="KW-1185">Reference proteome</keyword>